<sequence length="294" mass="33300">MSWLFIFSSFFLLFLTSNTLHNSILLGLSYDLDSQNQSIIQIDLKTNEMKEIATFPEAIYALAEYSDMKKSQQTYLVAMDTWYFKNYDAYNGSCTSKFSIDYPSFMNTVFSINDNKAYCIVSDNTNFHIASVDPVSQKMSILMTLDSSLGVILNIKAFNTKTNDYYSLVDNGKPNSSLLIAHISSQTYDIIDLDIDVDGIIYSPQNDVLYGNNGDSIFTIDPNSGRSSLLINGLIGIPEMDSIALDPSNLIVYLARQDFEQVFVFGYDLKTKNQVFKMEIPFSFRFLSFFQGNN</sequence>
<name>A0A9Q0R4J3_ANAIG</name>
<comment type="caution">
    <text evidence="2">The sequence shown here is derived from an EMBL/GenBank/DDBJ whole genome shotgun (WGS) entry which is preliminary data.</text>
</comment>
<evidence type="ECO:0000313" key="2">
    <source>
        <dbReference type="EMBL" id="KAJ5067092.1"/>
    </source>
</evidence>
<dbReference type="GO" id="GO:0016829">
    <property type="term" value="F:lyase activity"/>
    <property type="evidence" value="ECO:0007669"/>
    <property type="project" value="UniProtKB-KW"/>
</dbReference>
<reference evidence="2" key="1">
    <citation type="submission" date="2022-10" db="EMBL/GenBank/DDBJ databases">
        <title>Novel sulphate-reducing endosymbionts in the free-living metamonad Anaeramoeba.</title>
        <authorList>
            <person name="Jerlstrom-Hultqvist J."/>
            <person name="Cepicka I."/>
            <person name="Gallot-Lavallee L."/>
            <person name="Salas-Leiva D."/>
            <person name="Curtis B.A."/>
            <person name="Zahonova K."/>
            <person name="Pipaliya S."/>
            <person name="Dacks J."/>
            <person name="Roger A.J."/>
        </authorList>
    </citation>
    <scope>NUCLEOTIDE SEQUENCE</scope>
    <source>
        <strain evidence="2">BMAN</strain>
    </source>
</reference>
<protein>
    <submittedName>
        <fullName evidence="2">Virginiamycin b lyase</fullName>
    </submittedName>
</protein>
<accession>A0A9Q0R4J3</accession>
<evidence type="ECO:0000313" key="3">
    <source>
        <dbReference type="Proteomes" id="UP001149090"/>
    </source>
</evidence>
<feature type="chain" id="PRO_5040499089" evidence="1">
    <location>
        <begin position="20"/>
        <end position="294"/>
    </location>
</feature>
<evidence type="ECO:0000256" key="1">
    <source>
        <dbReference type="SAM" id="SignalP"/>
    </source>
</evidence>
<dbReference type="InterPro" id="IPR011044">
    <property type="entry name" value="Quino_amine_DH_bsu"/>
</dbReference>
<gene>
    <name evidence="2" type="ORF">M0811_13242</name>
</gene>
<organism evidence="2 3">
    <name type="scientific">Anaeramoeba ignava</name>
    <name type="common">Anaerobic marine amoeba</name>
    <dbReference type="NCBI Taxonomy" id="1746090"/>
    <lineage>
        <taxon>Eukaryota</taxon>
        <taxon>Metamonada</taxon>
        <taxon>Anaeramoebidae</taxon>
        <taxon>Anaeramoeba</taxon>
    </lineage>
</organism>
<dbReference type="EMBL" id="JAPDFW010000134">
    <property type="protein sequence ID" value="KAJ5067092.1"/>
    <property type="molecule type" value="Genomic_DNA"/>
</dbReference>
<dbReference type="SUPFAM" id="SSF50969">
    <property type="entry name" value="YVTN repeat-like/Quinoprotein amine dehydrogenase"/>
    <property type="match status" value="1"/>
</dbReference>
<dbReference type="AlphaFoldDB" id="A0A9Q0R4J3"/>
<keyword evidence="2" id="KW-0456">Lyase</keyword>
<keyword evidence="3" id="KW-1185">Reference proteome</keyword>
<proteinExistence type="predicted"/>
<feature type="signal peptide" evidence="1">
    <location>
        <begin position="1"/>
        <end position="19"/>
    </location>
</feature>
<dbReference type="Proteomes" id="UP001149090">
    <property type="component" value="Unassembled WGS sequence"/>
</dbReference>
<keyword evidence="1" id="KW-0732">Signal</keyword>